<reference evidence="2 3" key="1">
    <citation type="submission" date="2023-07" db="EMBL/GenBank/DDBJ databases">
        <title>Sorghum-associated microbial communities from plants grown in Nebraska, USA.</title>
        <authorList>
            <person name="Schachtman D."/>
        </authorList>
    </citation>
    <scope>NUCLEOTIDE SEQUENCE [LARGE SCALE GENOMIC DNA]</scope>
    <source>
        <strain evidence="2 3">BE310</strain>
    </source>
</reference>
<keyword evidence="1" id="KW-0732">Signal</keyword>
<evidence type="ECO:0000313" key="3">
    <source>
        <dbReference type="Proteomes" id="UP001180536"/>
    </source>
</evidence>
<sequence length="78" mass="8596">MTSLRSLRRRQMLAAAALPLVAPMTLAAPAAPTQRRIVLDLAEARQPLDRFFDHCVGADYPGTTYREDALAQLKTTVD</sequence>
<dbReference type="Proteomes" id="UP001180536">
    <property type="component" value="Unassembled WGS sequence"/>
</dbReference>
<protein>
    <submittedName>
        <fullName evidence="2">Uncharacterized protein</fullName>
    </submittedName>
</protein>
<name>A0ABU1ZGR0_9BURK</name>
<gene>
    <name evidence="2" type="ORF">J2X16_005192</name>
</gene>
<organism evidence="2 3">
    <name type="scientific">Pelomonas aquatica</name>
    <dbReference type="NCBI Taxonomy" id="431058"/>
    <lineage>
        <taxon>Bacteria</taxon>
        <taxon>Pseudomonadati</taxon>
        <taxon>Pseudomonadota</taxon>
        <taxon>Betaproteobacteria</taxon>
        <taxon>Burkholderiales</taxon>
        <taxon>Sphaerotilaceae</taxon>
        <taxon>Roseateles</taxon>
    </lineage>
</organism>
<evidence type="ECO:0000313" key="2">
    <source>
        <dbReference type="EMBL" id="MDR7299814.1"/>
    </source>
</evidence>
<dbReference type="EMBL" id="JAVDXQ010000018">
    <property type="protein sequence ID" value="MDR7299814.1"/>
    <property type="molecule type" value="Genomic_DNA"/>
</dbReference>
<keyword evidence="3" id="KW-1185">Reference proteome</keyword>
<evidence type="ECO:0000256" key="1">
    <source>
        <dbReference type="SAM" id="SignalP"/>
    </source>
</evidence>
<comment type="caution">
    <text evidence="2">The sequence shown here is derived from an EMBL/GenBank/DDBJ whole genome shotgun (WGS) entry which is preliminary data.</text>
</comment>
<feature type="chain" id="PRO_5045528508" evidence="1">
    <location>
        <begin position="28"/>
        <end position="78"/>
    </location>
</feature>
<feature type="non-terminal residue" evidence="2">
    <location>
        <position position="78"/>
    </location>
</feature>
<proteinExistence type="predicted"/>
<dbReference type="InterPro" id="IPR006311">
    <property type="entry name" value="TAT_signal"/>
</dbReference>
<accession>A0ABU1ZGR0</accession>
<feature type="signal peptide" evidence="1">
    <location>
        <begin position="1"/>
        <end position="27"/>
    </location>
</feature>
<dbReference type="PROSITE" id="PS51318">
    <property type="entry name" value="TAT"/>
    <property type="match status" value="1"/>
</dbReference>